<gene>
    <name evidence="5" type="ORF">NTEN_LOCUS13655</name>
</gene>
<dbReference type="AlphaFoldDB" id="A0A6H5GZC2"/>
<evidence type="ECO:0000256" key="4">
    <source>
        <dbReference type="SAM" id="MobiDB-lite"/>
    </source>
</evidence>
<dbReference type="GO" id="GO:0005829">
    <property type="term" value="C:cytosol"/>
    <property type="evidence" value="ECO:0007669"/>
    <property type="project" value="TreeGrafter"/>
</dbReference>
<dbReference type="PRINTS" id="PR01415">
    <property type="entry name" value="ANKYRIN"/>
</dbReference>
<keyword evidence="6" id="KW-1185">Reference proteome</keyword>
<dbReference type="OrthoDB" id="5314041at2759"/>
<dbReference type="PROSITE" id="PS50088">
    <property type="entry name" value="ANK_REPEAT"/>
    <property type="match status" value="5"/>
</dbReference>
<evidence type="ECO:0000313" key="6">
    <source>
        <dbReference type="Proteomes" id="UP000479000"/>
    </source>
</evidence>
<evidence type="ECO:0000256" key="2">
    <source>
        <dbReference type="ARBA" id="ARBA00023043"/>
    </source>
</evidence>
<protein>
    <submittedName>
        <fullName evidence="5">Uncharacterized protein</fullName>
    </submittedName>
</protein>
<feature type="repeat" description="ANK" evidence="3">
    <location>
        <begin position="81"/>
        <end position="113"/>
    </location>
</feature>
<keyword evidence="1" id="KW-0677">Repeat</keyword>
<dbReference type="InterPro" id="IPR036770">
    <property type="entry name" value="Ankyrin_rpt-contain_sf"/>
</dbReference>
<feature type="repeat" description="ANK" evidence="3">
    <location>
        <begin position="48"/>
        <end position="80"/>
    </location>
</feature>
<organism evidence="5 6">
    <name type="scientific">Nesidiocoris tenuis</name>
    <dbReference type="NCBI Taxonomy" id="355587"/>
    <lineage>
        <taxon>Eukaryota</taxon>
        <taxon>Metazoa</taxon>
        <taxon>Ecdysozoa</taxon>
        <taxon>Arthropoda</taxon>
        <taxon>Hexapoda</taxon>
        <taxon>Insecta</taxon>
        <taxon>Pterygota</taxon>
        <taxon>Neoptera</taxon>
        <taxon>Paraneoptera</taxon>
        <taxon>Hemiptera</taxon>
        <taxon>Heteroptera</taxon>
        <taxon>Panheteroptera</taxon>
        <taxon>Cimicomorpha</taxon>
        <taxon>Miridae</taxon>
        <taxon>Dicyphina</taxon>
        <taxon>Nesidiocoris</taxon>
    </lineage>
</organism>
<feature type="region of interest" description="Disordered" evidence="4">
    <location>
        <begin position="309"/>
        <end position="348"/>
    </location>
</feature>
<dbReference type="PANTHER" id="PTHR24174">
    <property type="entry name" value="ANKYRIN REPEAT AND STERILE ALPHA MOTIF DOMAIN-CONTAINING PROTEIN 1"/>
    <property type="match status" value="1"/>
</dbReference>
<dbReference type="InterPro" id="IPR002110">
    <property type="entry name" value="Ankyrin_rpt"/>
</dbReference>
<dbReference type="InterPro" id="IPR033635">
    <property type="entry name" value="ANKS1/Caskin"/>
</dbReference>
<dbReference type="Pfam" id="PF12796">
    <property type="entry name" value="Ank_2"/>
    <property type="match status" value="3"/>
</dbReference>
<sequence length="382" mass="41951">MGKDQELLEAARNGNLPVVEKILGQRAKRSGPLASLRRGPGANVQDASGYSALHHAALNGHKEIVKLLLTHEASPNIVDDKGCSPLHLAAWTGNVNIVRLLLCHGPSVPNVNLMNKDKETALHCSAQYGHTAVVSLLLEHGCDPTIRNIKQESALDLAAQYGRLETVETLVRTHPELVAAYNGRSAGGIMSIPHTPLHLASRNGHKGVVEILLSSGLDVNVRTTSGTALHEAALCGKLEVVRTLLDNGADLSIRDASNNTVYDLLKQFPPHVVQDITTLIRSHSWRFRARFCTEQRPIWRKNQRNLPSQLSVKPNQLPTTANTRSSTAFSQPSRNEHTRTDPTSQPGDHLNNFFHSNRCLFTCVYTSSDVVALLDFFYSIEY</sequence>
<evidence type="ECO:0000313" key="5">
    <source>
        <dbReference type="EMBL" id="CAB0008409.1"/>
    </source>
</evidence>
<dbReference type="SMART" id="SM00248">
    <property type="entry name" value="ANK"/>
    <property type="match status" value="7"/>
</dbReference>
<accession>A0A6H5GZC2</accession>
<keyword evidence="2 3" id="KW-0040">ANK repeat</keyword>
<dbReference type="Gene3D" id="1.25.40.20">
    <property type="entry name" value="Ankyrin repeat-containing domain"/>
    <property type="match status" value="2"/>
</dbReference>
<feature type="repeat" description="ANK" evidence="3">
    <location>
        <begin position="224"/>
        <end position="256"/>
    </location>
</feature>
<dbReference type="Proteomes" id="UP000479000">
    <property type="component" value="Unassembled WGS sequence"/>
</dbReference>
<dbReference type="PANTHER" id="PTHR24174:SF1">
    <property type="entry name" value="IP14385P"/>
    <property type="match status" value="1"/>
</dbReference>
<dbReference type="PROSITE" id="PS50297">
    <property type="entry name" value="ANK_REP_REGION"/>
    <property type="match status" value="5"/>
</dbReference>
<proteinExistence type="predicted"/>
<evidence type="ECO:0000256" key="1">
    <source>
        <dbReference type="ARBA" id="ARBA00022737"/>
    </source>
</evidence>
<reference evidence="5 6" key="1">
    <citation type="submission" date="2020-02" db="EMBL/GenBank/DDBJ databases">
        <authorList>
            <person name="Ferguson B K."/>
        </authorList>
    </citation>
    <scope>NUCLEOTIDE SEQUENCE [LARGE SCALE GENOMIC DNA]</scope>
</reference>
<dbReference type="EMBL" id="CADCXU010020454">
    <property type="protein sequence ID" value="CAB0008409.1"/>
    <property type="molecule type" value="Genomic_DNA"/>
</dbReference>
<dbReference type="SUPFAM" id="SSF48403">
    <property type="entry name" value="Ankyrin repeat"/>
    <property type="match status" value="1"/>
</dbReference>
<evidence type="ECO:0000256" key="3">
    <source>
        <dbReference type="PROSITE-ProRule" id="PRU00023"/>
    </source>
</evidence>
<feature type="repeat" description="ANK" evidence="3">
    <location>
        <begin position="117"/>
        <end position="149"/>
    </location>
</feature>
<feature type="repeat" description="ANK" evidence="3">
    <location>
        <begin position="192"/>
        <end position="224"/>
    </location>
</feature>
<feature type="compositionally biased region" description="Polar residues" evidence="4">
    <location>
        <begin position="309"/>
        <end position="333"/>
    </location>
</feature>
<name>A0A6H5GZC2_9HEMI</name>